<evidence type="ECO:0000313" key="13">
    <source>
        <dbReference type="EMBL" id="KKP69757.1"/>
    </source>
</evidence>
<evidence type="ECO:0000256" key="2">
    <source>
        <dbReference type="ARBA" id="ARBA00022485"/>
    </source>
</evidence>
<protein>
    <recommendedName>
        <fullName evidence="11">Probable dual-specificity RNA methyltransferase RlmN</fullName>
        <ecNumber evidence="11">2.1.1.192</ecNumber>
    </recommendedName>
    <alternativeName>
        <fullName evidence="11">23S rRNA (adenine(2503)-C(2))-methyltransferase</fullName>
    </alternativeName>
    <alternativeName>
        <fullName evidence="11">23S rRNA m2A2503 methyltransferase</fullName>
    </alternativeName>
    <alternativeName>
        <fullName evidence="11">Ribosomal RNA large subunit methyltransferase N</fullName>
    </alternativeName>
    <alternativeName>
        <fullName evidence="11">tRNA (adenine(37)-C(2))-methyltransferase</fullName>
    </alternativeName>
    <alternativeName>
        <fullName evidence="11">tRNA m2A37 methyltransferase</fullName>
    </alternativeName>
</protein>
<keyword evidence="11" id="KW-0819">tRNA processing</keyword>
<dbReference type="NCBIfam" id="TIGR00048">
    <property type="entry name" value="rRNA_mod_RlmN"/>
    <property type="match status" value="1"/>
</dbReference>
<dbReference type="InterPro" id="IPR007197">
    <property type="entry name" value="rSAM"/>
</dbReference>
<evidence type="ECO:0000256" key="6">
    <source>
        <dbReference type="ARBA" id="ARBA00022679"/>
    </source>
</evidence>
<keyword evidence="10 11" id="KW-0411">Iron-sulfur</keyword>
<dbReference type="InterPro" id="IPR004383">
    <property type="entry name" value="rRNA_lsu_MTrfase_RlmN/Cfr"/>
</dbReference>
<dbReference type="CDD" id="cd01335">
    <property type="entry name" value="Radical_SAM"/>
    <property type="match status" value="1"/>
</dbReference>
<organism evidence="13 14">
    <name type="scientific">candidate division CPR3 bacterium GW2011_GWF2_35_18</name>
    <dbReference type="NCBI Taxonomy" id="1618350"/>
    <lineage>
        <taxon>Bacteria</taxon>
        <taxon>Bacteria division CPR3</taxon>
    </lineage>
</organism>
<dbReference type="Gene3D" id="3.20.20.70">
    <property type="entry name" value="Aldolase class I"/>
    <property type="match status" value="1"/>
</dbReference>
<feature type="active site" description="S-methylcysteine intermediate" evidence="11">
    <location>
        <position position="322"/>
    </location>
</feature>
<comment type="caution">
    <text evidence="11">Lacks conserved residue(s) required for the propagation of feature annotation.</text>
</comment>
<comment type="function">
    <text evidence="11">Specifically methylates position 2 of adenine 2503 in 23S rRNA and position 2 of adenine 37 in tRNAs.</text>
</comment>
<dbReference type="FunFam" id="3.20.20.70:FF:000014">
    <property type="entry name" value="Probable dual-specificity RNA methyltransferase RlmN"/>
    <property type="match status" value="1"/>
</dbReference>
<keyword evidence="4 11" id="KW-0698">rRNA processing</keyword>
<dbReference type="GO" id="GO:0005737">
    <property type="term" value="C:cytoplasm"/>
    <property type="evidence" value="ECO:0007669"/>
    <property type="project" value="UniProtKB-SubCell"/>
</dbReference>
<evidence type="ECO:0000256" key="9">
    <source>
        <dbReference type="ARBA" id="ARBA00023004"/>
    </source>
</evidence>
<evidence type="ECO:0000256" key="8">
    <source>
        <dbReference type="ARBA" id="ARBA00022723"/>
    </source>
</evidence>
<keyword evidence="3 11" id="KW-0963">Cytoplasm</keyword>
<keyword evidence="9 11" id="KW-0408">Iron</keyword>
<feature type="domain" description="Radical SAM core" evidence="12">
    <location>
        <begin position="86"/>
        <end position="317"/>
    </location>
</feature>
<evidence type="ECO:0000256" key="1">
    <source>
        <dbReference type="ARBA" id="ARBA00004496"/>
    </source>
</evidence>
<feature type="binding site" evidence="11">
    <location>
        <position position="281"/>
    </location>
    <ligand>
        <name>S-adenosyl-L-methionine</name>
        <dbReference type="ChEBI" id="CHEBI:59789"/>
    </ligand>
</feature>
<keyword evidence="2 11" id="KW-0004">4Fe-4S</keyword>
<dbReference type="GO" id="GO:0030488">
    <property type="term" value="P:tRNA methylation"/>
    <property type="evidence" value="ECO:0007669"/>
    <property type="project" value="UniProtKB-UniRule"/>
</dbReference>
<reference evidence="13 14" key="1">
    <citation type="journal article" date="2015" name="Nature">
        <title>rRNA introns, odd ribosomes, and small enigmatic genomes across a large radiation of phyla.</title>
        <authorList>
            <person name="Brown C.T."/>
            <person name="Hug L.A."/>
            <person name="Thomas B.C."/>
            <person name="Sharon I."/>
            <person name="Castelle C.J."/>
            <person name="Singh A."/>
            <person name="Wilkins M.J."/>
            <person name="Williams K.H."/>
            <person name="Banfield J.F."/>
        </authorList>
    </citation>
    <scope>NUCLEOTIDE SEQUENCE [LARGE SCALE GENOMIC DNA]</scope>
</reference>
<keyword evidence="8 11" id="KW-0479">Metal-binding</keyword>
<evidence type="ECO:0000256" key="3">
    <source>
        <dbReference type="ARBA" id="ARBA00022490"/>
    </source>
</evidence>
<feature type="binding site" evidence="11">
    <location>
        <begin position="205"/>
        <end position="207"/>
    </location>
    <ligand>
        <name>S-adenosyl-L-methionine</name>
        <dbReference type="ChEBI" id="CHEBI:59789"/>
    </ligand>
</feature>
<dbReference type="SUPFAM" id="SSF102114">
    <property type="entry name" value="Radical SAM enzymes"/>
    <property type="match status" value="1"/>
</dbReference>
<dbReference type="GO" id="GO:0019843">
    <property type="term" value="F:rRNA binding"/>
    <property type="evidence" value="ECO:0007669"/>
    <property type="project" value="UniProtKB-UniRule"/>
</dbReference>
<feature type="active site" description="Proton acceptor" evidence="11">
    <location>
        <position position="79"/>
    </location>
</feature>
<feature type="binding site" evidence="11">
    <location>
        <position position="100"/>
    </location>
    <ligand>
        <name>[4Fe-4S] cluster</name>
        <dbReference type="ChEBI" id="CHEBI:49883"/>
        <note>4Fe-4S-S-AdoMet</note>
    </ligand>
</feature>
<keyword evidence="5 11" id="KW-0489">Methyltransferase</keyword>
<dbReference type="AlphaFoldDB" id="A0A0G0ER32"/>
<dbReference type="InterPro" id="IPR040072">
    <property type="entry name" value="Methyltransferase_A"/>
</dbReference>
<accession>A0A0G0ER32</accession>
<dbReference type="SFLD" id="SFLDG01062">
    <property type="entry name" value="methyltransferase_(Class_A)"/>
    <property type="match status" value="1"/>
</dbReference>
<dbReference type="PANTHER" id="PTHR30544">
    <property type="entry name" value="23S RRNA METHYLTRANSFERASE"/>
    <property type="match status" value="1"/>
</dbReference>
<name>A0A0G0ER32_UNCC3</name>
<comment type="catalytic activity">
    <reaction evidence="11">
        <text>adenosine(37) in tRNA + 2 reduced [2Fe-2S]-[ferredoxin] + 2 S-adenosyl-L-methionine = 2-methyladenosine(37) in tRNA + 5'-deoxyadenosine + L-methionine + 2 oxidized [2Fe-2S]-[ferredoxin] + S-adenosyl-L-homocysteine</text>
        <dbReference type="Rhea" id="RHEA:43332"/>
        <dbReference type="Rhea" id="RHEA-COMP:10000"/>
        <dbReference type="Rhea" id="RHEA-COMP:10001"/>
        <dbReference type="Rhea" id="RHEA-COMP:10162"/>
        <dbReference type="Rhea" id="RHEA-COMP:10485"/>
        <dbReference type="ChEBI" id="CHEBI:17319"/>
        <dbReference type="ChEBI" id="CHEBI:33737"/>
        <dbReference type="ChEBI" id="CHEBI:33738"/>
        <dbReference type="ChEBI" id="CHEBI:57844"/>
        <dbReference type="ChEBI" id="CHEBI:57856"/>
        <dbReference type="ChEBI" id="CHEBI:59789"/>
        <dbReference type="ChEBI" id="CHEBI:74411"/>
        <dbReference type="ChEBI" id="CHEBI:74497"/>
        <dbReference type="EC" id="2.1.1.192"/>
    </reaction>
</comment>
<keyword evidence="11" id="KW-1015">Disulfide bond</keyword>
<dbReference type="GO" id="GO:0051539">
    <property type="term" value="F:4 iron, 4 sulfur cluster binding"/>
    <property type="evidence" value="ECO:0007669"/>
    <property type="project" value="UniProtKB-UniRule"/>
</dbReference>
<dbReference type="Pfam" id="PF04055">
    <property type="entry name" value="Radical_SAM"/>
    <property type="match status" value="1"/>
</dbReference>
<comment type="caution">
    <text evidence="13">The sequence shown here is derived from an EMBL/GenBank/DDBJ whole genome shotgun (WGS) entry which is preliminary data.</text>
</comment>
<dbReference type="GO" id="GO:0046872">
    <property type="term" value="F:metal ion binding"/>
    <property type="evidence" value="ECO:0007669"/>
    <property type="project" value="UniProtKB-KW"/>
</dbReference>
<gene>
    <name evidence="11" type="primary">rlmN</name>
    <name evidence="13" type="ORF">UR67_C0003G0035</name>
</gene>
<dbReference type="HAMAP" id="MF_01849">
    <property type="entry name" value="RNA_methyltr_RlmN"/>
    <property type="match status" value="1"/>
</dbReference>
<feature type="binding site" evidence="11">
    <location>
        <position position="182"/>
    </location>
    <ligand>
        <name>S-adenosyl-L-methionine</name>
        <dbReference type="ChEBI" id="CHEBI:59789"/>
    </ligand>
</feature>
<dbReference type="InterPro" id="IPR013785">
    <property type="entry name" value="Aldolase_TIM"/>
</dbReference>
<evidence type="ECO:0000256" key="7">
    <source>
        <dbReference type="ARBA" id="ARBA00022691"/>
    </source>
</evidence>
<dbReference type="EC" id="2.1.1.192" evidence="11"/>
<evidence type="ECO:0000256" key="10">
    <source>
        <dbReference type="ARBA" id="ARBA00023014"/>
    </source>
</evidence>
<evidence type="ECO:0000313" key="14">
    <source>
        <dbReference type="Proteomes" id="UP000034581"/>
    </source>
</evidence>
<proteinExistence type="inferred from homology"/>
<dbReference type="SFLD" id="SFLDS00029">
    <property type="entry name" value="Radical_SAM"/>
    <property type="match status" value="1"/>
</dbReference>
<dbReference type="PIRSF" id="PIRSF006004">
    <property type="entry name" value="CHP00048"/>
    <property type="match status" value="1"/>
</dbReference>
<comment type="catalytic activity">
    <reaction evidence="11">
        <text>adenosine(2503) in 23S rRNA + 2 reduced [2Fe-2S]-[ferredoxin] + 2 S-adenosyl-L-methionine = 2-methyladenosine(2503) in 23S rRNA + 5'-deoxyadenosine + L-methionine + 2 oxidized [2Fe-2S]-[ferredoxin] + S-adenosyl-L-homocysteine</text>
        <dbReference type="Rhea" id="RHEA:42916"/>
        <dbReference type="Rhea" id="RHEA-COMP:10000"/>
        <dbReference type="Rhea" id="RHEA-COMP:10001"/>
        <dbReference type="Rhea" id="RHEA-COMP:10152"/>
        <dbReference type="Rhea" id="RHEA-COMP:10282"/>
        <dbReference type="ChEBI" id="CHEBI:17319"/>
        <dbReference type="ChEBI" id="CHEBI:33737"/>
        <dbReference type="ChEBI" id="CHEBI:33738"/>
        <dbReference type="ChEBI" id="CHEBI:57844"/>
        <dbReference type="ChEBI" id="CHEBI:57856"/>
        <dbReference type="ChEBI" id="CHEBI:59789"/>
        <dbReference type="ChEBI" id="CHEBI:74411"/>
        <dbReference type="ChEBI" id="CHEBI:74497"/>
        <dbReference type="EC" id="2.1.1.192"/>
    </reaction>
</comment>
<dbReference type="PATRIC" id="fig|1618350.3.peg.536"/>
<feature type="binding site" evidence="11">
    <location>
        <begin position="150"/>
        <end position="151"/>
    </location>
    <ligand>
        <name>S-adenosyl-L-methionine</name>
        <dbReference type="ChEBI" id="CHEBI:59789"/>
    </ligand>
</feature>
<dbReference type="STRING" id="1618350.UR67_C0003G0035"/>
<keyword evidence="7 11" id="KW-0949">S-adenosyl-L-methionine</keyword>
<sequence>MEDLQLILKKEPKYRLKQVKEAVYRDLIGNWDFALTLPLSLRKQLNEKLPLEIKAEIFDSRDQKTTKALIELQDGNKIETVLMRYSEKRNTVCVSSQVGCPLSCTFCATGKMGLIRNLTADEIVNQVLLFGRIMKKEEDKVTNIVFMGMGEPFLNYDEVIKAIKILHDPEGMNLGIRHFSLSTSGITEGIEKFALEKMEVNLAISLHSPTQELREKLMPIAKKYHLTELFKAIQSYQKITRRKVMFEYLMLQDLNDSMDQALQLSKLLRGLSCMVNLIPYNETGVYKASSTQAINNFRRILEDNYIEVAQRYRFGEDIKAACGQLAIRKKG</sequence>
<evidence type="ECO:0000259" key="12">
    <source>
        <dbReference type="PROSITE" id="PS51918"/>
    </source>
</evidence>
<evidence type="ECO:0000256" key="5">
    <source>
        <dbReference type="ARBA" id="ARBA00022603"/>
    </source>
</evidence>
<dbReference type="GO" id="GO:0070475">
    <property type="term" value="P:rRNA base methylation"/>
    <property type="evidence" value="ECO:0007669"/>
    <property type="project" value="UniProtKB-UniRule"/>
</dbReference>
<dbReference type="Proteomes" id="UP000034581">
    <property type="component" value="Unassembled WGS sequence"/>
</dbReference>
<dbReference type="PROSITE" id="PS51918">
    <property type="entry name" value="RADICAL_SAM"/>
    <property type="match status" value="1"/>
</dbReference>
<dbReference type="GO" id="GO:0070040">
    <property type="term" value="F:rRNA (adenine(2503)-C2-)-methyltransferase activity"/>
    <property type="evidence" value="ECO:0007669"/>
    <property type="project" value="UniProtKB-UniRule"/>
</dbReference>
<dbReference type="InterPro" id="IPR027492">
    <property type="entry name" value="RNA_MTrfase_RlmN"/>
</dbReference>
<keyword evidence="6 11" id="KW-0808">Transferase</keyword>
<dbReference type="GO" id="GO:0002935">
    <property type="term" value="F:tRNA (adenine(37)-C2)-methyltransferase activity"/>
    <property type="evidence" value="ECO:0007669"/>
    <property type="project" value="UniProtKB-UniRule"/>
</dbReference>
<feature type="binding site" evidence="11">
    <location>
        <position position="104"/>
    </location>
    <ligand>
        <name>[4Fe-4S] cluster</name>
        <dbReference type="ChEBI" id="CHEBI:49883"/>
        <note>4Fe-4S-S-AdoMet</note>
    </ligand>
</feature>
<dbReference type="GO" id="GO:0000049">
    <property type="term" value="F:tRNA binding"/>
    <property type="evidence" value="ECO:0007669"/>
    <property type="project" value="UniProtKB-UniRule"/>
</dbReference>
<dbReference type="InterPro" id="IPR058240">
    <property type="entry name" value="rSAM_sf"/>
</dbReference>
<feature type="binding site" evidence="11">
    <location>
        <position position="107"/>
    </location>
    <ligand>
        <name>[4Fe-4S] cluster</name>
        <dbReference type="ChEBI" id="CHEBI:49883"/>
        <note>4Fe-4S-S-AdoMet</note>
    </ligand>
</feature>
<evidence type="ECO:0000256" key="11">
    <source>
        <dbReference type="HAMAP-Rule" id="MF_01849"/>
    </source>
</evidence>
<comment type="subcellular location">
    <subcellularLocation>
        <location evidence="1 11">Cytoplasm</location>
    </subcellularLocation>
</comment>
<dbReference type="PANTHER" id="PTHR30544:SF5">
    <property type="entry name" value="RADICAL SAM CORE DOMAIN-CONTAINING PROTEIN"/>
    <property type="match status" value="1"/>
</dbReference>
<comment type="miscellaneous">
    <text evidence="11">Reaction proceeds by a ping-pong mechanism involving intermediate methylation of a conserved cysteine residue.</text>
</comment>
<comment type="cofactor">
    <cofactor evidence="11">
        <name>[4Fe-4S] cluster</name>
        <dbReference type="ChEBI" id="CHEBI:49883"/>
    </cofactor>
    <text evidence="11">Binds 1 [4Fe-4S] cluster. The cluster is coordinated with 3 cysteines and an exchangeable S-adenosyl-L-methionine.</text>
</comment>
<comment type="similarity">
    <text evidence="11">Belongs to the radical SAM superfamily. RlmN family.</text>
</comment>
<evidence type="ECO:0000256" key="4">
    <source>
        <dbReference type="ARBA" id="ARBA00022552"/>
    </source>
</evidence>
<dbReference type="SFLD" id="SFLDF00275">
    <property type="entry name" value="adenosine_C2_methyltransferase"/>
    <property type="match status" value="1"/>
</dbReference>
<dbReference type="EMBL" id="LBQB01000003">
    <property type="protein sequence ID" value="KKP69757.1"/>
    <property type="molecule type" value="Genomic_DNA"/>
</dbReference>